<feature type="domain" description="OmpR/PhoB-type" evidence="9">
    <location>
        <begin position="137"/>
        <end position="235"/>
    </location>
</feature>
<protein>
    <submittedName>
        <fullName evidence="10">Response regulator transcription factor</fullName>
    </submittedName>
</protein>
<dbReference type="GO" id="GO:0006355">
    <property type="term" value="P:regulation of DNA-templated transcription"/>
    <property type="evidence" value="ECO:0007669"/>
    <property type="project" value="InterPro"/>
</dbReference>
<evidence type="ECO:0000313" key="11">
    <source>
        <dbReference type="Proteomes" id="UP000323946"/>
    </source>
</evidence>
<reference evidence="10 11" key="1">
    <citation type="submission" date="2019-09" db="EMBL/GenBank/DDBJ databases">
        <title>Draft genome sequence of the thermophilic Saccharopolyspora hirsuta VKM Ac-666T.</title>
        <authorList>
            <person name="Lobastova T.G."/>
            <person name="Fokina V."/>
            <person name="Bragin E.Y."/>
            <person name="Shtratnikova V.Y."/>
            <person name="Starodumova I.P."/>
            <person name="Tarlachkov S.V."/>
            <person name="Donova M.V."/>
        </authorList>
    </citation>
    <scope>NUCLEOTIDE SEQUENCE [LARGE SCALE GENOMIC DNA]</scope>
    <source>
        <strain evidence="10 11">VKM Ac-666</strain>
    </source>
</reference>
<sequence length="241" mass="26123">MTGPGRTHPGRPHRVLLVQDGPIVVDLVMGYLQRDGILPAAAGDAETALRLVHSLLPDLIVVDVALLGAESASFCAQARQRVDASFVLITPTAQGHLPLDEVAVDGFLTAPVSPRELVQCVWAVLRRGAGPAPLEKPLELVAGDLVLDQVSRVATKGGRTLALSAPEFDLLALLMSDPGRVFRRDELFEVLWEKHFEDLASIAVHVHRLREKIEDDPARPAVLVTVWGAGYRFDPQGRAPR</sequence>
<evidence type="ECO:0000256" key="3">
    <source>
        <dbReference type="ARBA" id="ARBA00023015"/>
    </source>
</evidence>
<evidence type="ECO:0000256" key="7">
    <source>
        <dbReference type="PROSITE-ProRule" id="PRU01091"/>
    </source>
</evidence>
<evidence type="ECO:0000256" key="2">
    <source>
        <dbReference type="ARBA" id="ARBA00023012"/>
    </source>
</evidence>
<dbReference type="GO" id="GO:0000976">
    <property type="term" value="F:transcription cis-regulatory region binding"/>
    <property type="evidence" value="ECO:0007669"/>
    <property type="project" value="TreeGrafter"/>
</dbReference>
<dbReference type="InterPro" id="IPR001789">
    <property type="entry name" value="Sig_transdc_resp-reg_receiver"/>
</dbReference>
<evidence type="ECO:0000256" key="4">
    <source>
        <dbReference type="ARBA" id="ARBA00023125"/>
    </source>
</evidence>
<dbReference type="PANTHER" id="PTHR48111:SF4">
    <property type="entry name" value="DNA-BINDING DUAL TRANSCRIPTIONAL REGULATOR OMPR"/>
    <property type="match status" value="1"/>
</dbReference>
<dbReference type="Proteomes" id="UP000323946">
    <property type="component" value="Unassembled WGS sequence"/>
</dbReference>
<dbReference type="SMART" id="SM00448">
    <property type="entry name" value="REC"/>
    <property type="match status" value="1"/>
</dbReference>
<dbReference type="EMBL" id="VWPH01000011">
    <property type="protein sequence ID" value="KAA5830106.1"/>
    <property type="molecule type" value="Genomic_DNA"/>
</dbReference>
<dbReference type="FunFam" id="1.10.10.10:FF:000018">
    <property type="entry name" value="DNA-binding response regulator ResD"/>
    <property type="match status" value="1"/>
</dbReference>
<dbReference type="SUPFAM" id="SSF52172">
    <property type="entry name" value="CheY-like"/>
    <property type="match status" value="1"/>
</dbReference>
<dbReference type="CDD" id="cd00383">
    <property type="entry name" value="trans_reg_C"/>
    <property type="match status" value="1"/>
</dbReference>
<dbReference type="SUPFAM" id="SSF46894">
    <property type="entry name" value="C-terminal effector domain of the bipartite response regulators"/>
    <property type="match status" value="1"/>
</dbReference>
<dbReference type="InterPro" id="IPR016032">
    <property type="entry name" value="Sig_transdc_resp-reg_C-effctor"/>
</dbReference>
<dbReference type="InterPro" id="IPR039420">
    <property type="entry name" value="WalR-like"/>
</dbReference>
<dbReference type="Gene3D" id="1.10.10.10">
    <property type="entry name" value="Winged helix-like DNA-binding domain superfamily/Winged helix DNA-binding domain"/>
    <property type="match status" value="1"/>
</dbReference>
<evidence type="ECO:0000256" key="1">
    <source>
        <dbReference type="ARBA" id="ARBA00022553"/>
    </source>
</evidence>
<dbReference type="Gene3D" id="3.40.50.2300">
    <property type="match status" value="1"/>
</dbReference>
<accession>A0A5M7BJE4</accession>
<feature type="modified residue" description="4-aspartylphosphate" evidence="6">
    <location>
        <position position="63"/>
    </location>
</feature>
<dbReference type="AlphaFoldDB" id="A0A5M7BJE4"/>
<dbReference type="GO" id="GO:0000156">
    <property type="term" value="F:phosphorelay response regulator activity"/>
    <property type="evidence" value="ECO:0007669"/>
    <property type="project" value="TreeGrafter"/>
</dbReference>
<dbReference type="InterPro" id="IPR011006">
    <property type="entry name" value="CheY-like_superfamily"/>
</dbReference>
<comment type="caution">
    <text evidence="10">The sequence shown here is derived from an EMBL/GenBank/DDBJ whole genome shotgun (WGS) entry which is preliminary data.</text>
</comment>
<feature type="DNA-binding region" description="OmpR/PhoB-type" evidence="7">
    <location>
        <begin position="137"/>
        <end position="235"/>
    </location>
</feature>
<dbReference type="SMR" id="A0A5M7BJE4"/>
<keyword evidence="2" id="KW-0902">Two-component regulatory system</keyword>
<keyword evidence="3" id="KW-0805">Transcription regulation</keyword>
<name>A0A5M7BJE4_SACHI</name>
<proteinExistence type="predicted"/>
<dbReference type="RefSeq" id="WP_150068960.1">
    <property type="nucleotide sequence ID" value="NZ_JBEPDJ010000004.1"/>
</dbReference>
<dbReference type="InterPro" id="IPR001867">
    <property type="entry name" value="OmpR/PhoB-type_DNA-bd"/>
</dbReference>
<evidence type="ECO:0000259" key="9">
    <source>
        <dbReference type="PROSITE" id="PS51755"/>
    </source>
</evidence>
<evidence type="ECO:0000256" key="6">
    <source>
        <dbReference type="PROSITE-ProRule" id="PRU00169"/>
    </source>
</evidence>
<dbReference type="PANTHER" id="PTHR48111">
    <property type="entry name" value="REGULATOR OF RPOS"/>
    <property type="match status" value="1"/>
</dbReference>
<dbReference type="OrthoDB" id="5243815at2"/>
<keyword evidence="5" id="KW-0804">Transcription</keyword>
<keyword evidence="11" id="KW-1185">Reference proteome</keyword>
<keyword evidence="4 7" id="KW-0238">DNA-binding</keyword>
<dbReference type="PROSITE" id="PS51755">
    <property type="entry name" value="OMPR_PHOB"/>
    <property type="match status" value="1"/>
</dbReference>
<dbReference type="GO" id="GO:0032993">
    <property type="term" value="C:protein-DNA complex"/>
    <property type="evidence" value="ECO:0007669"/>
    <property type="project" value="TreeGrafter"/>
</dbReference>
<gene>
    <name evidence="10" type="ORF">F1721_23700</name>
</gene>
<evidence type="ECO:0000313" key="10">
    <source>
        <dbReference type="EMBL" id="KAA5830106.1"/>
    </source>
</evidence>
<evidence type="ECO:0000256" key="5">
    <source>
        <dbReference type="ARBA" id="ARBA00023163"/>
    </source>
</evidence>
<organism evidence="10 11">
    <name type="scientific">Saccharopolyspora hirsuta</name>
    <dbReference type="NCBI Taxonomy" id="1837"/>
    <lineage>
        <taxon>Bacteria</taxon>
        <taxon>Bacillati</taxon>
        <taxon>Actinomycetota</taxon>
        <taxon>Actinomycetes</taxon>
        <taxon>Pseudonocardiales</taxon>
        <taxon>Pseudonocardiaceae</taxon>
        <taxon>Saccharopolyspora</taxon>
    </lineage>
</organism>
<feature type="domain" description="Response regulatory" evidence="8">
    <location>
        <begin position="14"/>
        <end position="125"/>
    </location>
</feature>
<dbReference type="PROSITE" id="PS50110">
    <property type="entry name" value="RESPONSE_REGULATORY"/>
    <property type="match status" value="1"/>
</dbReference>
<keyword evidence="1 6" id="KW-0597">Phosphoprotein</keyword>
<dbReference type="SMART" id="SM00862">
    <property type="entry name" value="Trans_reg_C"/>
    <property type="match status" value="1"/>
</dbReference>
<dbReference type="GO" id="GO:0005829">
    <property type="term" value="C:cytosol"/>
    <property type="evidence" value="ECO:0007669"/>
    <property type="project" value="TreeGrafter"/>
</dbReference>
<dbReference type="InterPro" id="IPR036388">
    <property type="entry name" value="WH-like_DNA-bd_sf"/>
</dbReference>
<evidence type="ECO:0000259" key="8">
    <source>
        <dbReference type="PROSITE" id="PS50110"/>
    </source>
</evidence>
<dbReference type="Pfam" id="PF00486">
    <property type="entry name" value="Trans_reg_C"/>
    <property type="match status" value="1"/>
</dbReference>